<evidence type="ECO:0000313" key="3">
    <source>
        <dbReference type="EMBL" id="KDB25041.1"/>
    </source>
</evidence>
<dbReference type="AlphaFoldDB" id="A0A059JAY2"/>
<dbReference type="Pfam" id="PF00545">
    <property type="entry name" value="Ribonuclease"/>
    <property type="match status" value="1"/>
</dbReference>
<dbReference type="Proteomes" id="UP000024533">
    <property type="component" value="Unassembled WGS sequence"/>
</dbReference>
<dbReference type="OrthoDB" id="4998592at2759"/>
<dbReference type="InterPro" id="IPR000026">
    <property type="entry name" value="N1-like"/>
</dbReference>
<evidence type="ECO:0000256" key="2">
    <source>
        <dbReference type="ARBA" id="ARBA00022801"/>
    </source>
</evidence>
<dbReference type="EMBL" id="AOKY01000229">
    <property type="protein sequence ID" value="KDB25041.1"/>
    <property type="molecule type" value="Genomic_DNA"/>
</dbReference>
<dbReference type="SUPFAM" id="SSF53933">
    <property type="entry name" value="Microbial ribonucleases"/>
    <property type="match status" value="1"/>
</dbReference>
<comment type="caution">
    <text evidence="3">The sequence shown here is derived from an EMBL/GenBank/DDBJ whole genome shotgun (WGS) entry which is preliminary data.</text>
</comment>
<evidence type="ECO:0000313" key="4">
    <source>
        <dbReference type="Proteomes" id="UP000024533"/>
    </source>
</evidence>
<dbReference type="GO" id="GO:0003723">
    <property type="term" value="F:RNA binding"/>
    <property type="evidence" value="ECO:0007669"/>
    <property type="project" value="InterPro"/>
</dbReference>
<proteinExistence type="predicted"/>
<dbReference type="HOGENOM" id="CLU_106852_0_0_1"/>
<keyword evidence="1" id="KW-0540">Nuclease</keyword>
<evidence type="ECO:0000256" key="1">
    <source>
        <dbReference type="ARBA" id="ARBA00022722"/>
    </source>
</evidence>
<gene>
    <name evidence="3" type="ORF">H109_03096</name>
</gene>
<accession>A0A059JAY2</accession>
<dbReference type="InterPro" id="IPR016191">
    <property type="entry name" value="Ribonuclease/ribotoxin"/>
</dbReference>
<dbReference type="GO" id="GO:0016787">
    <property type="term" value="F:hydrolase activity"/>
    <property type="evidence" value="ECO:0007669"/>
    <property type="project" value="UniProtKB-KW"/>
</dbReference>
<dbReference type="OMA" id="SGYPHDF"/>
<dbReference type="GO" id="GO:0004521">
    <property type="term" value="F:RNA endonuclease activity"/>
    <property type="evidence" value="ECO:0007669"/>
    <property type="project" value="InterPro"/>
</dbReference>
<sequence length="226" mass="25698">MAGRLFNHMMLDIVKKNGKDTEEDVYKDPLLPQPSQLTFSHQHTDRQRQQSNIFHKPTLIKMVSFKAILTLSLIGAAFATPIEQRAAEPLEESGAAANSTGAIEERDLLHVQCHNVALPASAQRISIPNAKWQLGHAPIHTGRSGYPHDFMNHQKFPFSKRCRNRALREYPIFQQHHKLYNYDSRPKEDPGPFRLIATKETRHYCGIISHNGIGHNPNVGLFHLCE</sequence>
<keyword evidence="2" id="KW-0378">Hydrolase</keyword>
<keyword evidence="4" id="KW-1185">Reference proteome</keyword>
<name>A0A059JAY2_TRIIM</name>
<reference evidence="3 4" key="1">
    <citation type="submission" date="2014-02" db="EMBL/GenBank/DDBJ databases">
        <title>The Genome Sequence of Trichophyton interdigitale MR816.</title>
        <authorList>
            <consortium name="The Broad Institute Genomics Platform"/>
            <person name="Cuomo C.A."/>
            <person name="White T.C."/>
            <person name="Graser Y."/>
            <person name="Martinez-Rossi N."/>
            <person name="Heitman J."/>
            <person name="Young S.K."/>
            <person name="Zeng Q."/>
            <person name="Gargeya S."/>
            <person name="Abouelleil A."/>
            <person name="Alvarado L."/>
            <person name="Chapman S.B."/>
            <person name="Gainer-Dewar J."/>
            <person name="Goldberg J."/>
            <person name="Griggs A."/>
            <person name="Gujja S."/>
            <person name="Hansen M."/>
            <person name="Howarth C."/>
            <person name="Imamovic A."/>
            <person name="Larimer J."/>
            <person name="Martinez D."/>
            <person name="Murphy C."/>
            <person name="Pearson M.D."/>
            <person name="Persinoti G."/>
            <person name="Poon T."/>
            <person name="Priest M."/>
            <person name="Roberts A.D."/>
            <person name="Saif S."/>
            <person name="Shea T.D."/>
            <person name="Sykes S.N."/>
            <person name="Wortman J."/>
            <person name="Nusbaum C."/>
            <person name="Birren B."/>
        </authorList>
    </citation>
    <scope>NUCLEOTIDE SEQUENCE [LARGE SCALE GENOMIC DNA]</scope>
    <source>
        <strain evidence="3 4">MR816</strain>
    </source>
</reference>
<protein>
    <submittedName>
        <fullName evidence="3">Uncharacterized protein</fullName>
    </submittedName>
</protein>
<organism evidence="3 4">
    <name type="scientific">Trichophyton interdigitale (strain MR816)</name>
    <dbReference type="NCBI Taxonomy" id="1215338"/>
    <lineage>
        <taxon>Eukaryota</taxon>
        <taxon>Fungi</taxon>
        <taxon>Dikarya</taxon>
        <taxon>Ascomycota</taxon>
        <taxon>Pezizomycotina</taxon>
        <taxon>Eurotiomycetes</taxon>
        <taxon>Eurotiomycetidae</taxon>
        <taxon>Onygenales</taxon>
        <taxon>Arthrodermataceae</taxon>
        <taxon>Trichophyton</taxon>
    </lineage>
</organism>
<dbReference type="Gene3D" id="3.10.450.30">
    <property type="entry name" value="Microbial ribonucleases"/>
    <property type="match status" value="1"/>
</dbReference>